<sequence length="26" mass="2778">MIRLKGGCHEKGGCEKVYNTVISASP</sequence>
<dbReference type="EMBL" id="LAZR01033414">
    <property type="protein sequence ID" value="KKL48157.1"/>
    <property type="molecule type" value="Genomic_DNA"/>
</dbReference>
<name>A0A0F9FAL4_9ZZZZ</name>
<evidence type="ECO:0000313" key="1">
    <source>
        <dbReference type="EMBL" id="KKL48157.1"/>
    </source>
</evidence>
<gene>
    <name evidence="1" type="ORF">LCGC14_2328320</name>
</gene>
<reference evidence="1" key="1">
    <citation type="journal article" date="2015" name="Nature">
        <title>Complex archaea that bridge the gap between prokaryotes and eukaryotes.</title>
        <authorList>
            <person name="Spang A."/>
            <person name="Saw J.H."/>
            <person name="Jorgensen S.L."/>
            <person name="Zaremba-Niedzwiedzka K."/>
            <person name="Martijn J."/>
            <person name="Lind A.E."/>
            <person name="van Eijk R."/>
            <person name="Schleper C."/>
            <person name="Guy L."/>
            <person name="Ettema T.J."/>
        </authorList>
    </citation>
    <scope>NUCLEOTIDE SEQUENCE</scope>
</reference>
<dbReference type="AlphaFoldDB" id="A0A0F9FAL4"/>
<accession>A0A0F9FAL4</accession>
<proteinExistence type="predicted"/>
<comment type="caution">
    <text evidence="1">The sequence shown here is derived from an EMBL/GenBank/DDBJ whole genome shotgun (WGS) entry which is preliminary data.</text>
</comment>
<feature type="non-terminal residue" evidence="1">
    <location>
        <position position="26"/>
    </location>
</feature>
<organism evidence="1">
    <name type="scientific">marine sediment metagenome</name>
    <dbReference type="NCBI Taxonomy" id="412755"/>
    <lineage>
        <taxon>unclassified sequences</taxon>
        <taxon>metagenomes</taxon>
        <taxon>ecological metagenomes</taxon>
    </lineage>
</organism>
<protein>
    <submittedName>
        <fullName evidence="1">Uncharacterized protein</fullName>
    </submittedName>
</protein>